<sequence>MSHHHPDLSLSGDEAHSPPQRDSAYDDAGSIHSESSMIFERNVEDPYSQVFSNPRLASLSRSASHANLTPFDSHDSLHESAGLSLSKSSSRKQSVAGNFVPHHALENLVAPALDEGVTIVNDNSTDLESVEMIYSRRPSTIGLDMALGRTRTNSSSDAQTLNGHNPRLMRTNSASQGSNVEPRPRVLRFYSYADMLSDENSSNPRRPSITQSLSSTLLRQQGAGSPTGATGASGADFLRAGGSPSNMQVGSPDFSNPFLNNQAAAAAAAAAAASGNGTCVSPLESHRKLSNVSVPPLAVATRHYSANLACRSPNTNTTNGHRLSTSPLMIPHNTNSALLRKSNFQIESSGSECSEDEDQDNNQHSSSNSSSHKNTLHRDLDHDVNSAGTLNTSPVNPQGLRLSRTSTQGSGFNKKFSPPAYKTRAYSNASGVSPYANNYSRNSFSSGNTQGLDDVLFDEQLHSNTVSEVLKKKLTNEI</sequence>
<dbReference type="OrthoDB" id="5364312at2759"/>
<accession>A0A0A8L8F9</accession>
<keyword evidence="3" id="KW-1185">Reference proteome</keyword>
<feature type="compositionally biased region" description="Low complexity" evidence="1">
    <location>
        <begin position="80"/>
        <end position="90"/>
    </location>
</feature>
<protein>
    <submittedName>
        <fullName evidence="2">WGS project CCBQ000000000 data, contig 00017</fullName>
    </submittedName>
</protein>
<proteinExistence type="predicted"/>
<evidence type="ECO:0000313" key="3">
    <source>
        <dbReference type="Proteomes" id="UP000031516"/>
    </source>
</evidence>
<gene>
    <name evidence="2" type="ORF">KLDO_g2803</name>
</gene>
<dbReference type="AlphaFoldDB" id="A0A0A8L8F9"/>
<dbReference type="EMBL" id="CCBQ010000038">
    <property type="protein sequence ID" value="CDO94541.1"/>
    <property type="molecule type" value="Genomic_DNA"/>
</dbReference>
<organism evidence="2 3">
    <name type="scientific">Kluyveromyces dobzhanskii CBS 2104</name>
    <dbReference type="NCBI Taxonomy" id="1427455"/>
    <lineage>
        <taxon>Eukaryota</taxon>
        <taxon>Fungi</taxon>
        <taxon>Dikarya</taxon>
        <taxon>Ascomycota</taxon>
        <taxon>Saccharomycotina</taxon>
        <taxon>Saccharomycetes</taxon>
        <taxon>Saccharomycetales</taxon>
        <taxon>Saccharomycetaceae</taxon>
        <taxon>Kluyveromyces</taxon>
    </lineage>
</organism>
<feature type="region of interest" description="Disordered" evidence="1">
    <location>
        <begin position="217"/>
        <end position="254"/>
    </location>
</feature>
<feature type="region of interest" description="Disordered" evidence="1">
    <location>
        <begin position="310"/>
        <end position="331"/>
    </location>
</feature>
<evidence type="ECO:0000256" key="1">
    <source>
        <dbReference type="SAM" id="MobiDB-lite"/>
    </source>
</evidence>
<feature type="compositionally biased region" description="Low complexity" evidence="1">
    <location>
        <begin position="362"/>
        <end position="372"/>
    </location>
</feature>
<feature type="compositionally biased region" description="Polar residues" evidence="1">
    <location>
        <begin position="243"/>
        <end position="254"/>
    </location>
</feature>
<feature type="compositionally biased region" description="Polar residues" evidence="1">
    <location>
        <begin position="312"/>
        <end position="331"/>
    </location>
</feature>
<reference evidence="2 3" key="1">
    <citation type="submission" date="2014-03" db="EMBL/GenBank/DDBJ databases">
        <title>The genome of Kluyveromyces dobzhanskii.</title>
        <authorList>
            <person name="Nystedt B."/>
            <person name="Astrom S."/>
        </authorList>
    </citation>
    <scope>NUCLEOTIDE SEQUENCE [LARGE SCALE GENOMIC DNA]</scope>
    <source>
        <strain evidence="2 3">CBS 2104</strain>
    </source>
</reference>
<evidence type="ECO:0000313" key="2">
    <source>
        <dbReference type="EMBL" id="CDO94541.1"/>
    </source>
</evidence>
<feature type="compositionally biased region" description="Low complexity" evidence="1">
    <location>
        <begin position="222"/>
        <end position="235"/>
    </location>
</feature>
<feature type="compositionally biased region" description="Polar residues" evidence="1">
    <location>
        <begin position="170"/>
        <end position="179"/>
    </location>
</feature>
<feature type="compositionally biased region" description="Polar residues" evidence="1">
    <location>
        <begin position="386"/>
        <end position="396"/>
    </location>
</feature>
<feature type="region of interest" description="Disordered" evidence="1">
    <location>
        <begin position="346"/>
        <end position="416"/>
    </location>
</feature>
<feature type="compositionally biased region" description="Polar residues" evidence="1">
    <location>
        <begin position="150"/>
        <end position="163"/>
    </location>
</feature>
<name>A0A0A8L8F9_9SACH</name>
<dbReference type="Proteomes" id="UP000031516">
    <property type="component" value="Unassembled WGS sequence"/>
</dbReference>
<feature type="region of interest" description="Disordered" evidence="1">
    <location>
        <begin position="150"/>
        <end position="182"/>
    </location>
</feature>
<feature type="region of interest" description="Disordered" evidence="1">
    <location>
        <begin position="70"/>
        <end position="90"/>
    </location>
</feature>
<comment type="caution">
    <text evidence="2">The sequence shown here is derived from an EMBL/GenBank/DDBJ whole genome shotgun (WGS) entry which is preliminary data.</text>
</comment>
<feature type="region of interest" description="Disordered" evidence="1">
    <location>
        <begin position="1"/>
        <end position="31"/>
    </location>
</feature>